<accession>A0ACC2NSM1</accession>
<evidence type="ECO:0000313" key="2">
    <source>
        <dbReference type="Proteomes" id="UP001239111"/>
    </source>
</evidence>
<keyword evidence="2" id="KW-1185">Reference proteome</keyword>
<gene>
    <name evidence="1" type="ORF">QAD02_005475</name>
</gene>
<comment type="caution">
    <text evidence="1">The sequence shown here is derived from an EMBL/GenBank/DDBJ whole genome shotgun (WGS) entry which is preliminary data.</text>
</comment>
<evidence type="ECO:0000313" key="1">
    <source>
        <dbReference type="EMBL" id="KAJ8674213.1"/>
    </source>
</evidence>
<proteinExistence type="predicted"/>
<dbReference type="EMBL" id="CM056743">
    <property type="protein sequence ID" value="KAJ8674213.1"/>
    <property type="molecule type" value="Genomic_DNA"/>
</dbReference>
<organism evidence="1 2">
    <name type="scientific">Eretmocerus hayati</name>
    <dbReference type="NCBI Taxonomy" id="131215"/>
    <lineage>
        <taxon>Eukaryota</taxon>
        <taxon>Metazoa</taxon>
        <taxon>Ecdysozoa</taxon>
        <taxon>Arthropoda</taxon>
        <taxon>Hexapoda</taxon>
        <taxon>Insecta</taxon>
        <taxon>Pterygota</taxon>
        <taxon>Neoptera</taxon>
        <taxon>Endopterygota</taxon>
        <taxon>Hymenoptera</taxon>
        <taxon>Apocrita</taxon>
        <taxon>Proctotrupomorpha</taxon>
        <taxon>Chalcidoidea</taxon>
        <taxon>Aphelinidae</taxon>
        <taxon>Aphelininae</taxon>
        <taxon>Eretmocerus</taxon>
    </lineage>
</organism>
<protein>
    <submittedName>
        <fullName evidence="1">Uncharacterized protein</fullName>
    </submittedName>
</protein>
<dbReference type="Proteomes" id="UP001239111">
    <property type="component" value="Chromosome 3"/>
</dbReference>
<sequence length="389" mass="45265">MRDDVIGYAKYSVRLHLTVYTTTTLQVIILWFEDNQIDDSDHCYRKTSVLPPFRNMLPGDNRKTDSGCELERRVEKLQDEVKELKIKVAAYKSVGCQDAGQKGKSNEKAKRSKKDKNEVHREYRGGKLRSPYKSDRLSFPGSRTQGDGGYKKKNRGGLWVKSRQSANHKSRYDAQQDAKRFCQKKRQPHGGHNDWKTTEHMSQQNTAPYVRQGNRANSERITQPNIKTDSRKITWYNSKKNTGQNSQQYAHPYKRNDAQHYSYKNSSNNTQVSLKEYSNYHDVNKFADLRDELEGRNAFQIYYHRMFNSMWNYIATELPRDLLIQLAQSTTVNKSTPPKQKLLSRAPAQGDAMSKTKLDDIHITLNSRECHLRLQFWTMLSHRPSSAKC</sequence>
<name>A0ACC2NSM1_9HYME</name>
<reference evidence="1" key="1">
    <citation type="submission" date="2023-04" db="EMBL/GenBank/DDBJ databases">
        <title>A chromosome-level genome assembly of the parasitoid wasp Eretmocerus hayati.</title>
        <authorList>
            <person name="Zhong Y."/>
            <person name="Liu S."/>
            <person name="Liu Y."/>
        </authorList>
    </citation>
    <scope>NUCLEOTIDE SEQUENCE</scope>
    <source>
        <strain evidence="1">ZJU_SS_LIU_2023</strain>
    </source>
</reference>